<feature type="non-terminal residue" evidence="1">
    <location>
        <position position="1"/>
    </location>
</feature>
<keyword evidence="2" id="KW-1185">Reference proteome</keyword>
<evidence type="ECO:0000313" key="2">
    <source>
        <dbReference type="Proteomes" id="UP000708208"/>
    </source>
</evidence>
<organism evidence="1 2">
    <name type="scientific">Allacma fusca</name>
    <dbReference type="NCBI Taxonomy" id="39272"/>
    <lineage>
        <taxon>Eukaryota</taxon>
        <taxon>Metazoa</taxon>
        <taxon>Ecdysozoa</taxon>
        <taxon>Arthropoda</taxon>
        <taxon>Hexapoda</taxon>
        <taxon>Collembola</taxon>
        <taxon>Symphypleona</taxon>
        <taxon>Sminthuridae</taxon>
        <taxon>Allacma</taxon>
    </lineage>
</organism>
<proteinExistence type="predicted"/>
<dbReference type="EMBL" id="CAJVCH010079520">
    <property type="protein sequence ID" value="CAG7721445.1"/>
    <property type="molecule type" value="Genomic_DNA"/>
</dbReference>
<dbReference type="Proteomes" id="UP000708208">
    <property type="component" value="Unassembled WGS sequence"/>
</dbReference>
<name>A0A8J2JPG2_9HEXA</name>
<gene>
    <name evidence="1" type="ORF">AFUS01_LOCUS10660</name>
</gene>
<comment type="caution">
    <text evidence="1">The sequence shown here is derived from an EMBL/GenBank/DDBJ whole genome shotgun (WGS) entry which is preliminary data.</text>
</comment>
<protein>
    <submittedName>
        <fullName evidence="1">Uncharacterized protein</fullName>
    </submittedName>
</protein>
<evidence type="ECO:0000313" key="1">
    <source>
        <dbReference type="EMBL" id="CAG7721445.1"/>
    </source>
</evidence>
<accession>A0A8J2JPG2</accession>
<sequence length="16" mass="1834">MKKHVGEKHNKSLQVA</sequence>
<dbReference type="AlphaFoldDB" id="A0A8J2JPG2"/>
<reference evidence="1" key="1">
    <citation type="submission" date="2021-06" db="EMBL/GenBank/DDBJ databases">
        <authorList>
            <person name="Hodson N. C."/>
            <person name="Mongue J. A."/>
            <person name="Jaron S. K."/>
        </authorList>
    </citation>
    <scope>NUCLEOTIDE SEQUENCE</scope>
</reference>